<evidence type="ECO:0000256" key="1">
    <source>
        <dbReference type="PROSITE-ProRule" id="PRU00169"/>
    </source>
</evidence>
<feature type="domain" description="Response regulatory" evidence="2">
    <location>
        <begin position="12"/>
        <end position="123"/>
    </location>
</feature>
<proteinExistence type="predicted"/>
<dbReference type="PROSITE" id="PS50110">
    <property type="entry name" value="RESPONSE_REGULATORY"/>
    <property type="match status" value="1"/>
</dbReference>
<evidence type="ECO:0000313" key="4">
    <source>
        <dbReference type="Proteomes" id="UP001517247"/>
    </source>
</evidence>
<dbReference type="EMBL" id="SSHJ02000008">
    <property type="protein sequence ID" value="MFN0257240.1"/>
    <property type="molecule type" value="Genomic_DNA"/>
</dbReference>
<dbReference type="InterPro" id="IPR001789">
    <property type="entry name" value="Sig_transdc_resp-reg_receiver"/>
</dbReference>
<sequence length="126" mass="14327">MIKIPIATEKRKLLIFEDEDSMQNVLAEALVSERFQLEFVSKEAIGKTDVSYPELILLDHFSAPLSHVENYCEKIKAFFPNTPLIVLSAYPLNSFCNYTSHMDLFIAKPFDLNHLLSSVESCLIEG</sequence>
<evidence type="ECO:0000259" key="2">
    <source>
        <dbReference type="PROSITE" id="PS50110"/>
    </source>
</evidence>
<dbReference type="Proteomes" id="UP001517247">
    <property type="component" value="Unassembled WGS sequence"/>
</dbReference>
<dbReference type="RefSeq" id="WP_138724312.1">
    <property type="nucleotide sequence ID" value="NZ_SSHJ02000008.1"/>
</dbReference>
<protein>
    <submittedName>
        <fullName evidence="3">Response regulator</fullName>
    </submittedName>
</protein>
<keyword evidence="4" id="KW-1185">Reference proteome</keyword>
<keyword evidence="1" id="KW-0597">Phosphoprotein</keyword>
<comment type="caution">
    <text evidence="3">The sequence shown here is derived from an EMBL/GenBank/DDBJ whole genome shotgun (WGS) entry which is preliminary data.</text>
</comment>
<organism evidence="3 4">
    <name type="scientific">Pedobacter ureilyticus</name>
    <dbReference type="NCBI Taxonomy" id="1393051"/>
    <lineage>
        <taxon>Bacteria</taxon>
        <taxon>Pseudomonadati</taxon>
        <taxon>Bacteroidota</taxon>
        <taxon>Sphingobacteriia</taxon>
        <taxon>Sphingobacteriales</taxon>
        <taxon>Sphingobacteriaceae</taxon>
        <taxon>Pedobacter</taxon>
    </lineage>
</organism>
<name>A0ABW9JBF2_9SPHI</name>
<accession>A0ABW9JBF2</accession>
<dbReference type="InterPro" id="IPR011006">
    <property type="entry name" value="CheY-like_superfamily"/>
</dbReference>
<dbReference type="SUPFAM" id="SSF52172">
    <property type="entry name" value="CheY-like"/>
    <property type="match status" value="1"/>
</dbReference>
<reference evidence="3 4" key="1">
    <citation type="submission" date="2024-12" db="EMBL/GenBank/DDBJ databases">
        <authorList>
            <person name="Hu S."/>
        </authorList>
    </citation>
    <scope>NUCLEOTIDE SEQUENCE [LARGE SCALE GENOMIC DNA]</scope>
    <source>
        <strain evidence="3 4">THG-T11</strain>
    </source>
</reference>
<evidence type="ECO:0000313" key="3">
    <source>
        <dbReference type="EMBL" id="MFN0257240.1"/>
    </source>
</evidence>
<dbReference type="Gene3D" id="3.40.50.2300">
    <property type="match status" value="1"/>
</dbReference>
<gene>
    <name evidence="3" type="ORF">E6A44_016735</name>
</gene>
<feature type="modified residue" description="4-aspartylphosphate" evidence="1">
    <location>
        <position position="59"/>
    </location>
</feature>